<accession>A0ABN1IKX9</accession>
<feature type="transmembrane region" description="Helical" evidence="1">
    <location>
        <begin position="63"/>
        <end position="84"/>
    </location>
</feature>
<proteinExistence type="predicted"/>
<feature type="transmembrane region" description="Helical" evidence="1">
    <location>
        <begin position="12"/>
        <end position="35"/>
    </location>
</feature>
<comment type="caution">
    <text evidence="2">The sequence shown here is derived from an EMBL/GenBank/DDBJ whole genome shotgun (WGS) entry which is preliminary data.</text>
</comment>
<dbReference type="EMBL" id="BAAAEU010000010">
    <property type="protein sequence ID" value="GAA0716449.1"/>
    <property type="molecule type" value="Genomic_DNA"/>
</dbReference>
<evidence type="ECO:0000313" key="3">
    <source>
        <dbReference type="Proteomes" id="UP001501523"/>
    </source>
</evidence>
<keyword evidence="1" id="KW-1133">Transmembrane helix</keyword>
<feature type="transmembrane region" description="Helical" evidence="1">
    <location>
        <begin position="149"/>
        <end position="168"/>
    </location>
</feature>
<organism evidence="2 3">
    <name type="scientific">Dokdonella soli</name>
    <dbReference type="NCBI Taxonomy" id="529810"/>
    <lineage>
        <taxon>Bacteria</taxon>
        <taxon>Pseudomonadati</taxon>
        <taxon>Pseudomonadota</taxon>
        <taxon>Gammaproteobacteria</taxon>
        <taxon>Lysobacterales</taxon>
        <taxon>Rhodanobacteraceae</taxon>
        <taxon>Dokdonella</taxon>
    </lineage>
</organism>
<gene>
    <name evidence="2" type="ORF">GCM10009105_22880</name>
</gene>
<feature type="transmembrane region" description="Helical" evidence="1">
    <location>
        <begin position="91"/>
        <end position="111"/>
    </location>
</feature>
<sequence length="241" mass="25571">MMDGGVETSPRLWARLAGAFYLITIIMGVFAEVFVRGTLVVRDDAAATATNILAHEPLYRLGLAADLIMLASYIAVTLLFYSLFKSAGRSLSLLAAFSSLVGIAVLAVNSLNHLAPLVLLGNAHYLSAFEPTQLQALALIALKMHARGYNIAGVFFGVYCLMIGYLVFRSGFLPRILGALMAIGGIGYVIDSFAIFLSPSFAAHLPDLSMLGGIAELALCLWLLVMGVDAGKANARRISGA</sequence>
<protein>
    <submittedName>
        <fullName evidence="2">DUF4386 domain-containing protein</fullName>
    </submittedName>
</protein>
<evidence type="ECO:0000313" key="2">
    <source>
        <dbReference type="EMBL" id="GAA0716449.1"/>
    </source>
</evidence>
<dbReference type="Pfam" id="PF14329">
    <property type="entry name" value="DUF4386"/>
    <property type="match status" value="1"/>
</dbReference>
<keyword evidence="1" id="KW-0472">Membrane</keyword>
<evidence type="ECO:0000256" key="1">
    <source>
        <dbReference type="SAM" id="Phobius"/>
    </source>
</evidence>
<dbReference type="Proteomes" id="UP001501523">
    <property type="component" value="Unassembled WGS sequence"/>
</dbReference>
<dbReference type="InterPro" id="IPR025495">
    <property type="entry name" value="DUF4386"/>
</dbReference>
<feature type="transmembrane region" description="Helical" evidence="1">
    <location>
        <begin position="180"/>
        <end position="202"/>
    </location>
</feature>
<reference evidence="2 3" key="1">
    <citation type="journal article" date="2019" name="Int. J. Syst. Evol. Microbiol.">
        <title>The Global Catalogue of Microorganisms (GCM) 10K type strain sequencing project: providing services to taxonomists for standard genome sequencing and annotation.</title>
        <authorList>
            <consortium name="The Broad Institute Genomics Platform"/>
            <consortium name="The Broad Institute Genome Sequencing Center for Infectious Disease"/>
            <person name="Wu L."/>
            <person name="Ma J."/>
        </authorList>
    </citation>
    <scope>NUCLEOTIDE SEQUENCE [LARGE SCALE GENOMIC DNA]</scope>
    <source>
        <strain evidence="2 3">JCM 15421</strain>
    </source>
</reference>
<keyword evidence="1" id="KW-0812">Transmembrane</keyword>
<feature type="transmembrane region" description="Helical" evidence="1">
    <location>
        <begin position="208"/>
        <end position="228"/>
    </location>
</feature>
<name>A0ABN1IKX9_9GAMM</name>
<keyword evidence="3" id="KW-1185">Reference proteome</keyword>